<dbReference type="EMBL" id="NOZP01000106">
    <property type="protein sequence ID" value="OYD15389.1"/>
    <property type="molecule type" value="Genomic_DNA"/>
</dbReference>
<protein>
    <submittedName>
        <fullName evidence="3">Uncharacterized protein</fullName>
    </submittedName>
</protein>
<reference evidence="3 4" key="1">
    <citation type="submission" date="2017-07" db="EMBL/GenBank/DDBJ databases">
        <title>Recovery of genomes from metagenomes via a dereplication, aggregation, and scoring strategy.</title>
        <authorList>
            <person name="Sieber C.M."/>
            <person name="Probst A.J."/>
            <person name="Sharrar A."/>
            <person name="Thomas B.C."/>
            <person name="Hess M."/>
            <person name="Tringe S.G."/>
            <person name="Banfield J.F."/>
        </authorList>
    </citation>
    <scope>NUCLEOTIDE SEQUENCE [LARGE SCALE GENOMIC DNA]</scope>
    <source>
        <strain evidence="3">JGI_Cruoil_03_51_56</strain>
    </source>
</reference>
<proteinExistence type="predicted"/>
<dbReference type="AlphaFoldDB" id="A0A235BTN1"/>
<evidence type="ECO:0000256" key="2">
    <source>
        <dbReference type="SAM" id="Phobius"/>
    </source>
</evidence>
<keyword evidence="2" id="KW-0812">Transmembrane</keyword>
<dbReference type="PANTHER" id="PTHR35867">
    <property type="entry name" value="PROTEIN RSEC"/>
    <property type="match status" value="1"/>
</dbReference>
<gene>
    <name evidence="3" type="ORF">CH330_05795</name>
</gene>
<feature type="region of interest" description="Disordered" evidence="1">
    <location>
        <begin position="170"/>
        <end position="194"/>
    </location>
</feature>
<keyword evidence="2" id="KW-0472">Membrane</keyword>
<dbReference type="InterPro" id="IPR007359">
    <property type="entry name" value="SigmaE_reg_RseC_MucC"/>
</dbReference>
<keyword evidence="2" id="KW-1133">Transmembrane helix</keyword>
<feature type="transmembrane region" description="Helical" evidence="2">
    <location>
        <begin position="127"/>
        <end position="147"/>
    </location>
</feature>
<accession>A0A235BTN1</accession>
<dbReference type="Proteomes" id="UP000215559">
    <property type="component" value="Unassembled WGS sequence"/>
</dbReference>
<organism evidence="3 4">
    <name type="scientific">candidate division WOR-3 bacterium JGI_Cruoil_03_51_56</name>
    <dbReference type="NCBI Taxonomy" id="1973747"/>
    <lineage>
        <taxon>Bacteria</taxon>
        <taxon>Bacteria division WOR-3</taxon>
    </lineage>
</organism>
<name>A0A235BTN1_UNCW3</name>
<evidence type="ECO:0000313" key="3">
    <source>
        <dbReference type="EMBL" id="OYD15389.1"/>
    </source>
</evidence>
<dbReference type="PANTHER" id="PTHR35867:SF1">
    <property type="entry name" value="PROTEIN RSEC"/>
    <property type="match status" value="1"/>
</dbReference>
<evidence type="ECO:0000256" key="1">
    <source>
        <dbReference type="SAM" id="MobiDB-lite"/>
    </source>
</evidence>
<dbReference type="Pfam" id="PF04246">
    <property type="entry name" value="RseC_MucC"/>
    <property type="match status" value="1"/>
</dbReference>
<feature type="transmembrane region" description="Helical" evidence="2">
    <location>
        <begin position="100"/>
        <end position="121"/>
    </location>
</feature>
<comment type="caution">
    <text evidence="3">The sequence shown here is derived from an EMBL/GenBank/DDBJ whole genome shotgun (WGS) entry which is preliminary data.</text>
</comment>
<sequence>MFLASSMSRQALLDNRSRCLNNGSENGVFSNMEELGKVVKVNGNRAEVEVVPGKACHHCGASGLCNWGGKKVKLVTACNEIGARTGDSVILETTEPGSSYSALLVFGMPVVLMIAGIIIGTRIGGDLLAAVLAGVGLAIAFLILKFIDIRAGRSGRHLPVIVRLAEKEPKGGKNEVLAGDDAGRVASDDVRPGA</sequence>
<feature type="compositionally biased region" description="Basic and acidic residues" evidence="1">
    <location>
        <begin position="181"/>
        <end position="194"/>
    </location>
</feature>
<evidence type="ECO:0000313" key="4">
    <source>
        <dbReference type="Proteomes" id="UP000215559"/>
    </source>
</evidence>